<name>A0A4Q2U425_9HYPH</name>
<evidence type="ECO:0000313" key="1">
    <source>
        <dbReference type="EMBL" id="RYC29711.1"/>
    </source>
</evidence>
<dbReference type="RefSeq" id="WP_129229139.1">
    <property type="nucleotide sequence ID" value="NZ_QYBB01000042.1"/>
</dbReference>
<dbReference type="EMBL" id="QYBB01000042">
    <property type="protein sequence ID" value="RYC29711.1"/>
    <property type="molecule type" value="Genomic_DNA"/>
</dbReference>
<dbReference type="AlphaFoldDB" id="A0A4Q2U425"/>
<gene>
    <name evidence="1" type="ORF">D3273_22490</name>
</gene>
<reference evidence="1 2" key="2">
    <citation type="submission" date="2019-02" db="EMBL/GenBank/DDBJ databases">
        <title>'Lichenibacterium ramalinii' gen. nov. sp. nov., 'Lichenibacterium minor' gen. nov. sp. nov.</title>
        <authorList>
            <person name="Pankratov T."/>
        </authorList>
    </citation>
    <scope>NUCLEOTIDE SEQUENCE [LARGE SCALE GENOMIC DNA]</scope>
    <source>
        <strain evidence="1 2">RmlP026</strain>
    </source>
</reference>
<reference evidence="1 2" key="1">
    <citation type="submission" date="2018-12" db="EMBL/GenBank/DDBJ databases">
        <authorList>
            <person name="Grouzdev D.S."/>
            <person name="Krutkina M.S."/>
        </authorList>
    </citation>
    <scope>NUCLEOTIDE SEQUENCE [LARGE SCALE GENOMIC DNA]</scope>
    <source>
        <strain evidence="1 2">RmlP026</strain>
    </source>
</reference>
<sequence>MSDFDPLMFERLAVLQMSDAESAGDLLDRLTALVDSLCAELLAQPDLTPMQTAGVQRTRARVPLAIQAYRRWVTLFGWSEDLTQNALFLLATMADNLLCLGALAMRDPKSAEMVESIISGGQKGGQESGVTRQGKAADDATTIGIEAVKVRSMHPDWSQDKVATEIAALWKNDKVPGHTKIKGVLSELEKSGRLSRRRVGKLVNEGGSTS</sequence>
<evidence type="ECO:0000313" key="2">
    <source>
        <dbReference type="Proteomes" id="UP000290759"/>
    </source>
</evidence>
<comment type="caution">
    <text evidence="1">The sequence shown here is derived from an EMBL/GenBank/DDBJ whole genome shotgun (WGS) entry which is preliminary data.</text>
</comment>
<proteinExistence type="predicted"/>
<organism evidence="1 2">
    <name type="scientific">Lichenibacterium minor</name>
    <dbReference type="NCBI Taxonomy" id="2316528"/>
    <lineage>
        <taxon>Bacteria</taxon>
        <taxon>Pseudomonadati</taxon>
        <taxon>Pseudomonadota</taxon>
        <taxon>Alphaproteobacteria</taxon>
        <taxon>Hyphomicrobiales</taxon>
        <taxon>Lichenihabitantaceae</taxon>
        <taxon>Lichenibacterium</taxon>
    </lineage>
</organism>
<keyword evidence="2" id="KW-1185">Reference proteome</keyword>
<accession>A0A4Q2U425</accession>
<dbReference type="Proteomes" id="UP000290759">
    <property type="component" value="Unassembled WGS sequence"/>
</dbReference>
<protein>
    <submittedName>
        <fullName evidence="1">Uncharacterized protein</fullName>
    </submittedName>
</protein>